<proteinExistence type="predicted"/>
<evidence type="ECO:0000313" key="2">
    <source>
        <dbReference type="Proteomes" id="UP001157502"/>
    </source>
</evidence>
<evidence type="ECO:0000313" key="1">
    <source>
        <dbReference type="EMBL" id="KAJ8001944.1"/>
    </source>
</evidence>
<keyword evidence="2" id="KW-1185">Reference proteome</keyword>
<reference evidence="1" key="1">
    <citation type="submission" date="2021-05" db="EMBL/GenBank/DDBJ databases">
        <authorList>
            <person name="Pan Q."/>
            <person name="Jouanno E."/>
            <person name="Zahm M."/>
            <person name="Klopp C."/>
            <person name="Cabau C."/>
            <person name="Louis A."/>
            <person name="Berthelot C."/>
            <person name="Parey E."/>
            <person name="Roest Crollius H."/>
            <person name="Montfort J."/>
            <person name="Robinson-Rechavi M."/>
            <person name="Bouchez O."/>
            <person name="Lampietro C."/>
            <person name="Lopez Roques C."/>
            <person name="Donnadieu C."/>
            <person name="Postlethwait J."/>
            <person name="Bobe J."/>
            <person name="Dillon D."/>
            <person name="Chandos A."/>
            <person name="von Hippel F."/>
            <person name="Guiguen Y."/>
        </authorList>
    </citation>
    <scope>NUCLEOTIDE SEQUENCE</scope>
    <source>
        <strain evidence="1">YG-Jan2019</strain>
    </source>
</reference>
<protein>
    <submittedName>
        <fullName evidence="1">Uncharacterized protein</fullName>
    </submittedName>
</protein>
<comment type="caution">
    <text evidence="1">The sequence shown here is derived from an EMBL/GenBank/DDBJ whole genome shotgun (WGS) entry which is preliminary data.</text>
</comment>
<dbReference type="EMBL" id="CM055741">
    <property type="protein sequence ID" value="KAJ8001944.1"/>
    <property type="molecule type" value="Genomic_DNA"/>
</dbReference>
<name>A0ACC2GE70_DALPE</name>
<organism evidence="1 2">
    <name type="scientific">Dallia pectoralis</name>
    <name type="common">Alaska blackfish</name>
    <dbReference type="NCBI Taxonomy" id="75939"/>
    <lineage>
        <taxon>Eukaryota</taxon>
        <taxon>Metazoa</taxon>
        <taxon>Chordata</taxon>
        <taxon>Craniata</taxon>
        <taxon>Vertebrata</taxon>
        <taxon>Euteleostomi</taxon>
        <taxon>Actinopterygii</taxon>
        <taxon>Neopterygii</taxon>
        <taxon>Teleostei</taxon>
        <taxon>Protacanthopterygii</taxon>
        <taxon>Esociformes</taxon>
        <taxon>Umbridae</taxon>
        <taxon>Dallia</taxon>
    </lineage>
</organism>
<dbReference type="Proteomes" id="UP001157502">
    <property type="component" value="Chromosome 14"/>
</dbReference>
<sequence>MKHFTRSTQKVECCSPGTARLRQLPKSGCVSAAAASRNTPAPDSPSWTGARLHSGAGLHSSTVHAGTLASSSGFVTPERRDVWLQERPPPPEVLQDINGT</sequence>
<accession>A0ACC2GE70</accession>
<gene>
    <name evidence="1" type="ORF">DPEC_G00174670</name>
</gene>